<protein>
    <recommendedName>
        <fullName evidence="3">Flagellar hook-associated protein 2 C-terminus</fullName>
    </recommendedName>
</protein>
<proteinExistence type="predicted"/>
<dbReference type="RefSeq" id="WP_073388657.1">
    <property type="nucleotide sequence ID" value="NZ_FQXK01000024.1"/>
</dbReference>
<keyword evidence="2" id="KW-1185">Reference proteome</keyword>
<dbReference type="EMBL" id="FQXK01000024">
    <property type="protein sequence ID" value="SHI28641.1"/>
    <property type="molecule type" value="Genomic_DNA"/>
</dbReference>
<reference evidence="2" key="1">
    <citation type="submission" date="2016-11" db="EMBL/GenBank/DDBJ databases">
        <authorList>
            <person name="Varghese N."/>
            <person name="Submissions S."/>
        </authorList>
    </citation>
    <scope>NUCLEOTIDE SEQUENCE [LARGE SCALE GENOMIC DNA]</scope>
    <source>
        <strain evidence="2">DSM 3071</strain>
    </source>
</reference>
<evidence type="ECO:0000313" key="2">
    <source>
        <dbReference type="Proteomes" id="UP000184278"/>
    </source>
</evidence>
<evidence type="ECO:0008006" key="3">
    <source>
        <dbReference type="Google" id="ProtNLM"/>
    </source>
</evidence>
<accession>A0A1M5ZWJ0</accession>
<organism evidence="1 2">
    <name type="scientific">Butyrivibrio fibrisolvens DSM 3071</name>
    <dbReference type="NCBI Taxonomy" id="1121131"/>
    <lineage>
        <taxon>Bacteria</taxon>
        <taxon>Bacillati</taxon>
        <taxon>Bacillota</taxon>
        <taxon>Clostridia</taxon>
        <taxon>Lachnospirales</taxon>
        <taxon>Lachnospiraceae</taxon>
        <taxon>Butyrivibrio</taxon>
    </lineage>
</organism>
<dbReference type="OrthoDB" id="2047050at2"/>
<dbReference type="Proteomes" id="UP000184278">
    <property type="component" value="Unassembled WGS sequence"/>
</dbReference>
<dbReference type="AlphaFoldDB" id="A0A1M5ZWJ0"/>
<dbReference type="GeneID" id="89508316"/>
<dbReference type="STRING" id="1121131.SAMN02745229_02795"/>
<sequence length="170" mass="18840">MGYSVTSNVYLRNLYGNNKDYISGSTRSQASKKTVISADSQALAKGAKIMTGLDYGTKAKDDDIENSLLGNNLKAFIDSYNNTLNSASGSELRDIKKLADKLKDFSKEYESELEKLGITFDEKGYMSLASAAVENLDNKKFEKIFGQDSDFTKTVRTLAKKLYRHIDASV</sequence>
<name>A0A1M5ZWJ0_BUTFI</name>
<evidence type="ECO:0000313" key="1">
    <source>
        <dbReference type="EMBL" id="SHI28641.1"/>
    </source>
</evidence>
<gene>
    <name evidence="1" type="ORF">SAMN02745229_02795</name>
</gene>